<evidence type="ECO:0000256" key="1">
    <source>
        <dbReference type="SAM" id="MobiDB-lite"/>
    </source>
</evidence>
<dbReference type="EMBL" id="JAGETZ010000006">
    <property type="protein sequence ID" value="MBO2010191.1"/>
    <property type="molecule type" value="Genomic_DNA"/>
</dbReference>
<gene>
    <name evidence="3" type="ORF">J4E00_14095</name>
</gene>
<keyword evidence="4" id="KW-1185">Reference proteome</keyword>
<dbReference type="Proteomes" id="UP000664369">
    <property type="component" value="Unassembled WGS sequence"/>
</dbReference>
<feature type="region of interest" description="Disordered" evidence="1">
    <location>
        <begin position="86"/>
        <end position="119"/>
    </location>
</feature>
<feature type="transmembrane region" description="Helical" evidence="2">
    <location>
        <begin position="46"/>
        <end position="72"/>
    </location>
</feature>
<dbReference type="RefSeq" id="WP_208175828.1">
    <property type="nucleotide sequence ID" value="NZ_JAGETZ010000006.1"/>
</dbReference>
<accession>A0ABS3QGF5</accession>
<organism evidence="3 4">
    <name type="scientific">Hymenobacter negativus</name>
    <dbReference type="NCBI Taxonomy" id="2795026"/>
    <lineage>
        <taxon>Bacteria</taxon>
        <taxon>Pseudomonadati</taxon>
        <taxon>Bacteroidota</taxon>
        <taxon>Cytophagia</taxon>
        <taxon>Cytophagales</taxon>
        <taxon>Hymenobacteraceae</taxon>
        <taxon>Hymenobacter</taxon>
    </lineage>
</organism>
<feature type="compositionally biased region" description="Low complexity" evidence="1">
    <location>
        <begin position="97"/>
        <end position="113"/>
    </location>
</feature>
<evidence type="ECO:0000313" key="3">
    <source>
        <dbReference type="EMBL" id="MBO2010191.1"/>
    </source>
</evidence>
<proteinExistence type="predicted"/>
<comment type="caution">
    <text evidence="3">The sequence shown here is derived from an EMBL/GenBank/DDBJ whole genome shotgun (WGS) entry which is preliminary data.</text>
</comment>
<sequence>MPLPLRARLQKYVAAWPWRRVGILAGISLLLALMLVIYLFGVSDHFFGRLFSAFFVLCWLLAVTFLAVVPFVTWATAHWFGRGWAEVSTPAPRPRRASAGVAAARSHSSPAASRRPEKS</sequence>
<evidence type="ECO:0008006" key="5">
    <source>
        <dbReference type="Google" id="ProtNLM"/>
    </source>
</evidence>
<evidence type="ECO:0000256" key="2">
    <source>
        <dbReference type="SAM" id="Phobius"/>
    </source>
</evidence>
<keyword evidence="2" id="KW-0472">Membrane</keyword>
<name>A0ABS3QGF5_9BACT</name>
<keyword evidence="2" id="KW-0812">Transmembrane</keyword>
<reference evidence="3 4" key="1">
    <citation type="submission" date="2021-03" db="EMBL/GenBank/DDBJ databases">
        <authorList>
            <person name="Kim M.K."/>
        </authorList>
    </citation>
    <scope>NUCLEOTIDE SEQUENCE [LARGE SCALE GENOMIC DNA]</scope>
    <source>
        <strain evidence="3 4">BT442</strain>
    </source>
</reference>
<protein>
    <recommendedName>
        <fullName evidence="5">DUF4175 domain-containing protein</fullName>
    </recommendedName>
</protein>
<keyword evidence="2" id="KW-1133">Transmembrane helix</keyword>
<evidence type="ECO:0000313" key="4">
    <source>
        <dbReference type="Proteomes" id="UP000664369"/>
    </source>
</evidence>
<feature type="transmembrane region" description="Helical" evidence="2">
    <location>
        <begin position="21"/>
        <end position="40"/>
    </location>
</feature>